<name>A0A0B6XV86_9EUPU</name>
<dbReference type="AlphaFoldDB" id="A0A0B6XV86"/>
<feature type="non-terminal residue" evidence="1">
    <location>
        <position position="69"/>
    </location>
</feature>
<dbReference type="EMBL" id="HACG01000355">
    <property type="protein sequence ID" value="CEK47220.1"/>
    <property type="molecule type" value="Transcribed_RNA"/>
</dbReference>
<protein>
    <submittedName>
        <fullName evidence="1">Uncharacterized protein</fullName>
    </submittedName>
</protein>
<evidence type="ECO:0000313" key="1">
    <source>
        <dbReference type="EMBL" id="CEK47220.1"/>
    </source>
</evidence>
<sequence length="69" mass="7946">LVHTYQSPESELQYLGIPRAESYDLEIPQQCLSGDVNWPNAVGYLLLYTYRDNGGYNLCVEETWGFNIQ</sequence>
<gene>
    <name evidence="1" type="primary">ORF812</name>
</gene>
<feature type="non-terminal residue" evidence="1">
    <location>
        <position position="1"/>
    </location>
</feature>
<organism evidence="1">
    <name type="scientific">Arion vulgaris</name>
    <dbReference type="NCBI Taxonomy" id="1028688"/>
    <lineage>
        <taxon>Eukaryota</taxon>
        <taxon>Metazoa</taxon>
        <taxon>Spiralia</taxon>
        <taxon>Lophotrochozoa</taxon>
        <taxon>Mollusca</taxon>
        <taxon>Gastropoda</taxon>
        <taxon>Heterobranchia</taxon>
        <taxon>Euthyneura</taxon>
        <taxon>Panpulmonata</taxon>
        <taxon>Eupulmonata</taxon>
        <taxon>Stylommatophora</taxon>
        <taxon>Helicina</taxon>
        <taxon>Arionoidea</taxon>
        <taxon>Arionidae</taxon>
        <taxon>Arion</taxon>
    </lineage>
</organism>
<reference evidence="1" key="1">
    <citation type="submission" date="2014-12" db="EMBL/GenBank/DDBJ databases">
        <title>Insight into the proteome of Arion vulgaris.</title>
        <authorList>
            <person name="Aradska J."/>
            <person name="Bulat T."/>
            <person name="Smidak R."/>
            <person name="Sarate P."/>
            <person name="Gangsoo J."/>
            <person name="Sialana F."/>
            <person name="Bilban M."/>
            <person name="Lubec G."/>
        </authorList>
    </citation>
    <scope>NUCLEOTIDE SEQUENCE</scope>
    <source>
        <tissue evidence="1">Skin</tissue>
    </source>
</reference>
<accession>A0A0B6XV86</accession>
<proteinExistence type="predicted"/>